<dbReference type="Proteomes" id="UP000313359">
    <property type="component" value="Unassembled WGS sequence"/>
</dbReference>
<evidence type="ECO:0000313" key="2">
    <source>
        <dbReference type="Proteomes" id="UP000313359"/>
    </source>
</evidence>
<dbReference type="SUPFAM" id="SSF81301">
    <property type="entry name" value="Nucleotidyltransferase"/>
    <property type="match status" value="1"/>
</dbReference>
<accession>A0A5C2SBM4</accession>
<dbReference type="EMBL" id="ML122265">
    <property type="protein sequence ID" value="RPD60544.1"/>
    <property type="molecule type" value="Genomic_DNA"/>
</dbReference>
<gene>
    <name evidence="1" type="ORF">L227DRAFT_653242</name>
</gene>
<organism evidence="1 2">
    <name type="scientific">Lentinus tigrinus ALCF2SS1-6</name>
    <dbReference type="NCBI Taxonomy" id="1328759"/>
    <lineage>
        <taxon>Eukaryota</taxon>
        <taxon>Fungi</taxon>
        <taxon>Dikarya</taxon>
        <taxon>Basidiomycota</taxon>
        <taxon>Agaricomycotina</taxon>
        <taxon>Agaricomycetes</taxon>
        <taxon>Polyporales</taxon>
        <taxon>Polyporaceae</taxon>
        <taxon>Lentinus</taxon>
    </lineage>
</organism>
<proteinExistence type="predicted"/>
<evidence type="ECO:0000313" key="1">
    <source>
        <dbReference type="EMBL" id="RPD60544.1"/>
    </source>
</evidence>
<name>A0A5C2SBM4_9APHY</name>
<sequence length="222" mass="25313">MRPPTFDEIRDVAEQAVNIFRNHGLDSCLFGSAACSLFGVSRTPNDVDLVVLTKNYDQEELKQLLVDSSGDFYLVPSRNPSATYSVLWCRLPGRGGGRGRSRKCKVDILVPGVLNIPNVPWRRVKMIDGLPAMPLIPLLLLKLQGWSDHRDSHRADMQEKQYVDAEDILELLEIAVGRDQEVRQGNLSWMPRRLIWDSEARVEEFKEEYPISAMDWQDVGFD</sequence>
<dbReference type="Gene3D" id="3.30.460.40">
    <property type="match status" value="1"/>
</dbReference>
<protein>
    <submittedName>
        <fullName evidence="1">Uncharacterized protein</fullName>
    </submittedName>
</protein>
<reference evidence="1" key="1">
    <citation type="journal article" date="2018" name="Genome Biol. Evol.">
        <title>Genomics and development of Lentinus tigrinus, a white-rot wood-decaying mushroom with dimorphic fruiting bodies.</title>
        <authorList>
            <person name="Wu B."/>
            <person name="Xu Z."/>
            <person name="Knudson A."/>
            <person name="Carlson A."/>
            <person name="Chen N."/>
            <person name="Kovaka S."/>
            <person name="LaButti K."/>
            <person name="Lipzen A."/>
            <person name="Pennachio C."/>
            <person name="Riley R."/>
            <person name="Schakwitz W."/>
            <person name="Umezawa K."/>
            <person name="Ohm R.A."/>
            <person name="Grigoriev I.V."/>
            <person name="Nagy L.G."/>
            <person name="Gibbons J."/>
            <person name="Hibbett D."/>
        </authorList>
    </citation>
    <scope>NUCLEOTIDE SEQUENCE [LARGE SCALE GENOMIC DNA]</scope>
    <source>
        <strain evidence="1">ALCF2SS1-6</strain>
    </source>
</reference>
<dbReference type="InterPro" id="IPR043519">
    <property type="entry name" value="NT_sf"/>
</dbReference>
<dbReference type="AlphaFoldDB" id="A0A5C2SBM4"/>
<keyword evidence="2" id="KW-1185">Reference proteome</keyword>
<dbReference type="OrthoDB" id="3133286at2759"/>